<proteinExistence type="inferred from homology"/>
<feature type="transmembrane region" description="Helical" evidence="6">
    <location>
        <begin position="303"/>
        <end position="321"/>
    </location>
</feature>
<dbReference type="InterPro" id="IPR043216">
    <property type="entry name" value="PAP-like"/>
</dbReference>
<dbReference type="GO" id="GO:0016020">
    <property type="term" value="C:membrane"/>
    <property type="evidence" value="ECO:0007669"/>
    <property type="project" value="UniProtKB-SubCell"/>
</dbReference>
<dbReference type="SUPFAM" id="SSF48317">
    <property type="entry name" value="Acid phosphatase/Vanadium-dependent haloperoxidase"/>
    <property type="match status" value="1"/>
</dbReference>
<keyword evidence="5 6" id="KW-0472">Membrane</keyword>
<comment type="subcellular location">
    <subcellularLocation>
        <location evidence="1">Membrane</location>
        <topology evidence="1">Multi-pass membrane protein</topology>
    </subcellularLocation>
</comment>
<dbReference type="EMBL" id="DF933820">
    <property type="protein sequence ID" value="GAM37491.1"/>
    <property type="molecule type" value="Genomic_DNA"/>
</dbReference>
<sequence>MGSQRLIISYVLDWIVLIVFVAIAGSFSAVSPSKRPFSLADPSISLPYKKDTISIALAAIVCGVIPAAIIAIVSCSIAAWRARRADVHLRGQVTRRELWEWLTGWLGLGLSFVTAFFFAQAVKNLVGKPRPDFLARCNPDSANESAYALEHYDPAGRVLVDWHICQTKNGGGVGISEFNDGFRSFPSGHTCSKFFLLQRLDSYGICANPSTFVLVAFAGLLYLSLWLAMKFSVGIPILYSDRMHISKDPPFEHGGIYDEASSLRRQNAAPPLYLVALILIPLAVAIYIATTRYQDGKHHGFDVVFSAIIGSVSGYLGFRLYHLPIGKSAGRSWGPRGRHRAFGIKIGVLSYAEPVENERRTEDIEIGHTSL</sequence>
<feature type="transmembrane region" description="Helical" evidence="6">
    <location>
        <begin position="53"/>
        <end position="80"/>
    </location>
</feature>
<evidence type="ECO:0000313" key="8">
    <source>
        <dbReference type="EMBL" id="GAM37491.1"/>
    </source>
</evidence>
<evidence type="ECO:0000256" key="4">
    <source>
        <dbReference type="ARBA" id="ARBA00022989"/>
    </source>
</evidence>
<feature type="transmembrane region" description="Helical" evidence="6">
    <location>
        <begin position="12"/>
        <end position="33"/>
    </location>
</feature>
<feature type="transmembrane region" description="Helical" evidence="6">
    <location>
        <begin position="212"/>
        <end position="239"/>
    </location>
</feature>
<comment type="caution">
    <text evidence="8">The sequence shown here is derived from an EMBL/GenBank/DDBJ whole genome shotgun (WGS) entry which is preliminary data.</text>
</comment>
<dbReference type="GO" id="GO:0046839">
    <property type="term" value="P:phospholipid dephosphorylation"/>
    <property type="evidence" value="ECO:0007669"/>
    <property type="project" value="TreeGrafter"/>
</dbReference>
<feature type="domain" description="Phosphatidic acid phosphatase type 2/haloperoxidase" evidence="7">
    <location>
        <begin position="209"/>
        <end position="321"/>
    </location>
</feature>
<dbReference type="GO" id="GO:0008195">
    <property type="term" value="F:phosphatidate phosphatase activity"/>
    <property type="evidence" value="ECO:0007669"/>
    <property type="project" value="TreeGrafter"/>
</dbReference>
<evidence type="ECO:0000313" key="9">
    <source>
        <dbReference type="Proteomes" id="UP000053095"/>
    </source>
</evidence>
<dbReference type="GO" id="GO:0006644">
    <property type="term" value="P:phospholipid metabolic process"/>
    <property type="evidence" value="ECO:0007669"/>
    <property type="project" value="InterPro"/>
</dbReference>
<protein>
    <submittedName>
        <fullName evidence="8">Diacylglycerol pyrophosphate phosphatase</fullName>
    </submittedName>
</protein>
<name>A0A6V8H890_TALPI</name>
<evidence type="ECO:0000256" key="5">
    <source>
        <dbReference type="ARBA" id="ARBA00023136"/>
    </source>
</evidence>
<evidence type="ECO:0000256" key="6">
    <source>
        <dbReference type="SAM" id="Phobius"/>
    </source>
</evidence>
<feature type="transmembrane region" description="Helical" evidence="6">
    <location>
        <begin position="101"/>
        <end position="122"/>
    </location>
</feature>
<dbReference type="PANTHER" id="PTHR10165">
    <property type="entry name" value="LIPID PHOSPHATE PHOSPHATASE"/>
    <property type="match status" value="1"/>
</dbReference>
<keyword evidence="3 6" id="KW-0812">Transmembrane</keyword>
<organism evidence="8 9">
    <name type="scientific">Talaromyces pinophilus</name>
    <name type="common">Penicillium pinophilum</name>
    <dbReference type="NCBI Taxonomy" id="128442"/>
    <lineage>
        <taxon>Eukaryota</taxon>
        <taxon>Fungi</taxon>
        <taxon>Dikarya</taxon>
        <taxon>Ascomycota</taxon>
        <taxon>Pezizomycotina</taxon>
        <taxon>Eurotiomycetes</taxon>
        <taxon>Eurotiomycetidae</taxon>
        <taxon>Eurotiales</taxon>
        <taxon>Trichocomaceae</taxon>
        <taxon>Talaromyces</taxon>
        <taxon>Talaromyces sect. Talaromyces</taxon>
    </lineage>
</organism>
<evidence type="ECO:0000256" key="1">
    <source>
        <dbReference type="ARBA" id="ARBA00004141"/>
    </source>
</evidence>
<gene>
    <name evidence="8" type="ORF">TCE0_024f07453</name>
</gene>
<feature type="transmembrane region" description="Helical" evidence="6">
    <location>
        <begin position="272"/>
        <end position="291"/>
    </location>
</feature>
<feature type="domain" description="Phosphatidic acid phosphatase type 2/haloperoxidase" evidence="7">
    <location>
        <begin position="106"/>
        <end position="196"/>
    </location>
</feature>
<evidence type="ECO:0000256" key="2">
    <source>
        <dbReference type="ARBA" id="ARBA00008816"/>
    </source>
</evidence>
<dbReference type="Proteomes" id="UP000053095">
    <property type="component" value="Unassembled WGS sequence"/>
</dbReference>
<dbReference type="InterPro" id="IPR000326">
    <property type="entry name" value="PAP2/HPO"/>
</dbReference>
<dbReference type="Gene3D" id="1.20.144.10">
    <property type="entry name" value="Phosphatidic acid phosphatase type 2/haloperoxidase"/>
    <property type="match status" value="1"/>
</dbReference>
<dbReference type="InterPro" id="IPR036938">
    <property type="entry name" value="PAP2/HPO_sf"/>
</dbReference>
<accession>A0A6V8H890</accession>
<dbReference type="PANTHER" id="PTHR10165:SF154">
    <property type="entry name" value="PAP2 DOMAIN PROTEIN (AFU_ORTHOLOGUE AFUA_1G09730)"/>
    <property type="match status" value="1"/>
</dbReference>
<evidence type="ECO:0000256" key="3">
    <source>
        <dbReference type="ARBA" id="ARBA00022692"/>
    </source>
</evidence>
<reference evidence="9" key="1">
    <citation type="journal article" date="2015" name="Genome Announc.">
        <title>Draft genome sequence of Talaromyces cellulolyticus strain Y-94, a source of lignocellulosic biomass-degrading enzymes.</title>
        <authorList>
            <person name="Fujii T."/>
            <person name="Koike H."/>
            <person name="Sawayama S."/>
            <person name="Yano S."/>
            <person name="Inoue H."/>
        </authorList>
    </citation>
    <scope>NUCLEOTIDE SEQUENCE [LARGE SCALE GENOMIC DNA]</scope>
    <source>
        <strain evidence="9">Y-94</strain>
    </source>
</reference>
<evidence type="ECO:0000259" key="7">
    <source>
        <dbReference type="Pfam" id="PF01569"/>
    </source>
</evidence>
<keyword evidence="4 6" id="KW-1133">Transmembrane helix</keyword>
<dbReference type="AlphaFoldDB" id="A0A6V8H890"/>
<keyword evidence="9" id="KW-1185">Reference proteome</keyword>
<comment type="similarity">
    <text evidence="2">Belongs to the PA-phosphatase related phosphoesterase family.</text>
</comment>
<dbReference type="Pfam" id="PF01569">
    <property type="entry name" value="PAP2"/>
    <property type="match status" value="2"/>
</dbReference>